<dbReference type="OrthoDB" id="10013850at2759"/>
<protein>
    <recommendedName>
        <fullName evidence="9">Protein kinase domain-containing protein</fullName>
    </recommendedName>
</protein>
<gene>
    <name evidence="10" type="ORF">PHAECO_LOCUS833</name>
</gene>
<keyword evidence="11" id="KW-1185">Reference proteome</keyword>
<dbReference type="SMART" id="SM00220">
    <property type="entry name" value="S_TKc"/>
    <property type="match status" value="1"/>
</dbReference>
<keyword evidence="6" id="KW-0418">Kinase</keyword>
<keyword evidence="4" id="KW-0808">Transferase</keyword>
<dbReference type="Pfam" id="PF18396">
    <property type="entry name" value="TBK1_ULD"/>
    <property type="match status" value="1"/>
</dbReference>
<dbReference type="PROSITE" id="PS00107">
    <property type="entry name" value="PROTEIN_KINASE_ATP"/>
    <property type="match status" value="1"/>
</dbReference>
<evidence type="ECO:0000256" key="1">
    <source>
        <dbReference type="ARBA" id="ARBA00004496"/>
    </source>
</evidence>
<evidence type="ECO:0000256" key="8">
    <source>
        <dbReference type="PROSITE-ProRule" id="PRU10141"/>
    </source>
</evidence>
<dbReference type="GO" id="GO:0005737">
    <property type="term" value="C:cytoplasm"/>
    <property type="evidence" value="ECO:0007669"/>
    <property type="project" value="UniProtKB-SubCell"/>
</dbReference>
<dbReference type="PANTHER" id="PTHR22969">
    <property type="entry name" value="IKB KINASE"/>
    <property type="match status" value="1"/>
</dbReference>
<dbReference type="InterPro" id="IPR041087">
    <property type="entry name" value="TBK1_ULD"/>
</dbReference>
<dbReference type="InterPro" id="IPR051180">
    <property type="entry name" value="IKK"/>
</dbReference>
<dbReference type="Gene3D" id="3.10.20.90">
    <property type="entry name" value="Phosphatidylinositol 3-kinase Catalytic Subunit, Chain A, domain 1"/>
    <property type="match status" value="1"/>
</dbReference>
<dbReference type="Gene3D" id="3.30.200.20">
    <property type="entry name" value="Phosphorylase Kinase, domain 1"/>
    <property type="match status" value="1"/>
</dbReference>
<dbReference type="CDD" id="cd12219">
    <property type="entry name" value="Ubl_TBK1_like"/>
    <property type="match status" value="1"/>
</dbReference>
<name>A0A9P0DFY4_PHACE</name>
<accession>A0A9P0DFY4</accession>
<feature type="binding site" evidence="8">
    <location>
        <position position="42"/>
    </location>
    <ligand>
        <name>ATP</name>
        <dbReference type="ChEBI" id="CHEBI:30616"/>
    </ligand>
</feature>
<evidence type="ECO:0000313" key="11">
    <source>
        <dbReference type="Proteomes" id="UP001153737"/>
    </source>
</evidence>
<feature type="domain" description="Protein kinase" evidence="9">
    <location>
        <begin position="13"/>
        <end position="309"/>
    </location>
</feature>
<comment type="subcellular location">
    <subcellularLocation>
        <location evidence="1">Cytoplasm</location>
    </subcellularLocation>
</comment>
<keyword evidence="7 8" id="KW-0067">ATP-binding</keyword>
<evidence type="ECO:0000256" key="3">
    <source>
        <dbReference type="ARBA" id="ARBA00022527"/>
    </source>
</evidence>
<dbReference type="GO" id="GO:0009967">
    <property type="term" value="P:positive regulation of signal transduction"/>
    <property type="evidence" value="ECO:0007669"/>
    <property type="project" value="UniProtKB-ARBA"/>
</dbReference>
<evidence type="ECO:0000313" key="10">
    <source>
        <dbReference type="EMBL" id="CAH1116516.1"/>
    </source>
</evidence>
<dbReference type="EMBL" id="OU896707">
    <property type="protein sequence ID" value="CAH1116516.1"/>
    <property type="molecule type" value="Genomic_DNA"/>
</dbReference>
<dbReference type="GO" id="GO:0010628">
    <property type="term" value="P:positive regulation of gene expression"/>
    <property type="evidence" value="ECO:0007669"/>
    <property type="project" value="UniProtKB-ARBA"/>
</dbReference>
<dbReference type="PROSITE" id="PS50011">
    <property type="entry name" value="PROTEIN_KINASE_DOM"/>
    <property type="match status" value="1"/>
</dbReference>
<reference evidence="10" key="1">
    <citation type="submission" date="2022-01" db="EMBL/GenBank/DDBJ databases">
        <authorList>
            <person name="King R."/>
        </authorList>
    </citation>
    <scope>NUCLEOTIDE SEQUENCE</scope>
</reference>
<proteinExistence type="predicted"/>
<evidence type="ECO:0000256" key="2">
    <source>
        <dbReference type="ARBA" id="ARBA00022490"/>
    </source>
</evidence>
<evidence type="ECO:0000256" key="6">
    <source>
        <dbReference type="ARBA" id="ARBA00022777"/>
    </source>
</evidence>
<dbReference type="AlphaFoldDB" id="A0A9P0DFY4"/>
<keyword evidence="3" id="KW-0723">Serine/threonine-protein kinase</keyword>
<dbReference type="InterPro" id="IPR041309">
    <property type="entry name" value="TBK1_CC1"/>
</dbReference>
<dbReference type="InterPro" id="IPR000719">
    <property type="entry name" value="Prot_kinase_dom"/>
</dbReference>
<dbReference type="GO" id="GO:0005524">
    <property type="term" value="F:ATP binding"/>
    <property type="evidence" value="ECO:0007669"/>
    <property type="project" value="UniProtKB-UniRule"/>
</dbReference>
<dbReference type="PANTHER" id="PTHR22969:SF15">
    <property type="entry name" value="FI05319P"/>
    <property type="match status" value="1"/>
</dbReference>
<dbReference type="InterPro" id="IPR011009">
    <property type="entry name" value="Kinase-like_dom_sf"/>
</dbReference>
<dbReference type="GO" id="GO:0045089">
    <property type="term" value="P:positive regulation of innate immune response"/>
    <property type="evidence" value="ECO:0007669"/>
    <property type="project" value="UniProtKB-ARBA"/>
</dbReference>
<dbReference type="Pfam" id="PF18394">
    <property type="entry name" value="TBK1_CCD1"/>
    <property type="match status" value="1"/>
</dbReference>
<evidence type="ECO:0000256" key="7">
    <source>
        <dbReference type="ARBA" id="ARBA00022840"/>
    </source>
</evidence>
<dbReference type="FunFam" id="3.30.200.20:FF:000106">
    <property type="entry name" value="serine/threonine-protein kinase TBK1 isoform X1"/>
    <property type="match status" value="1"/>
</dbReference>
<dbReference type="InterPro" id="IPR017441">
    <property type="entry name" value="Protein_kinase_ATP_BS"/>
</dbReference>
<dbReference type="Gene3D" id="1.10.510.10">
    <property type="entry name" value="Transferase(Phosphotransferase) domain 1"/>
    <property type="match status" value="1"/>
</dbReference>
<dbReference type="Gene3D" id="1.20.1270.420">
    <property type="match status" value="1"/>
</dbReference>
<organism evidence="10 11">
    <name type="scientific">Phaedon cochleariae</name>
    <name type="common">Mustard beetle</name>
    <dbReference type="NCBI Taxonomy" id="80249"/>
    <lineage>
        <taxon>Eukaryota</taxon>
        <taxon>Metazoa</taxon>
        <taxon>Ecdysozoa</taxon>
        <taxon>Arthropoda</taxon>
        <taxon>Hexapoda</taxon>
        <taxon>Insecta</taxon>
        <taxon>Pterygota</taxon>
        <taxon>Neoptera</taxon>
        <taxon>Endopterygota</taxon>
        <taxon>Coleoptera</taxon>
        <taxon>Polyphaga</taxon>
        <taxon>Cucujiformia</taxon>
        <taxon>Chrysomeloidea</taxon>
        <taxon>Chrysomelidae</taxon>
        <taxon>Chrysomelinae</taxon>
        <taxon>Chrysomelini</taxon>
        <taxon>Phaedon</taxon>
    </lineage>
</organism>
<dbReference type="SUPFAM" id="SSF56112">
    <property type="entry name" value="Protein kinase-like (PK-like)"/>
    <property type="match status" value="1"/>
</dbReference>
<dbReference type="Pfam" id="PF00069">
    <property type="entry name" value="Pkinase"/>
    <property type="match status" value="1"/>
</dbReference>
<reference evidence="10" key="2">
    <citation type="submission" date="2022-10" db="EMBL/GenBank/DDBJ databases">
        <authorList>
            <consortium name="ENA_rothamsted_submissions"/>
            <consortium name="culmorum"/>
            <person name="King R."/>
        </authorList>
    </citation>
    <scope>NUCLEOTIDE SEQUENCE</scope>
</reference>
<sequence>MSSYLRGSTNYVWSTTSILGKGATATVHQGVNKVNGEPVAVKTFNHISTLRSPEIQIREFEVLQKVNHENIVKLLAIEEEQENRGKVIVMELCTGGSLFNILDDPENTYGLEETEFLLVLHHLYEGMKHLRDNNLIHRDLKPGNIMKFIRDDGTTVYKLTDFGAARELQEGQYFQSLYGTEEYLHPDMYERAVLRKHANKTFGATIDLWSIGVTLYHVATGNLPFRPYGGRRNKETMHHITTKKESGVISGIQSKESGPIEWRRELPNNCQLSYGLKKIITPLLAGLLEADHRKIWSFDKFFKEVDVVLSRKVVNIFHVNKAQLIKVYILPNESYQHLQNYVTEQTEMKDTSQILIYQNTLFRNFIEEYTLATGFPATTREDPLFLFNRENNNITLVPDQELPKFNEFSSVMSVESDASQAKLACSIGHQCKRHIEKYSLFCKLIFDTVQNFTKYINSELRQLHQDTQHLLDKTMIFDKTAQILQLSQQISLHNLKTNYTEKLDKISKEFMSVSASGVTNLHKVHCSENTLKLQWDSISRDLKCPYKTLAPARAKTLVEYLRDSWQHLVRDRATHTLSYNDEQFHLLERIKITQTISKLRSLYDKEVLPQYEQLAENFGDWYKMAQNIHLKSEILISDIGKYDDKLREFEEELTIDNVEYTDYIKSNFDHANKNNLPKKSRNTQSQRLKMCLNEYRKESENIKEILVENTLLMNKLNDSTKNLEKKFEIVN</sequence>
<evidence type="ECO:0000256" key="5">
    <source>
        <dbReference type="ARBA" id="ARBA00022741"/>
    </source>
</evidence>
<evidence type="ECO:0000256" key="4">
    <source>
        <dbReference type="ARBA" id="ARBA00022679"/>
    </source>
</evidence>
<keyword evidence="2" id="KW-0963">Cytoplasm</keyword>
<keyword evidence="5 8" id="KW-0547">Nucleotide-binding</keyword>
<dbReference type="GO" id="GO:0004674">
    <property type="term" value="F:protein serine/threonine kinase activity"/>
    <property type="evidence" value="ECO:0007669"/>
    <property type="project" value="UniProtKB-KW"/>
</dbReference>
<dbReference type="Proteomes" id="UP001153737">
    <property type="component" value="Chromosome 1"/>
</dbReference>
<dbReference type="GO" id="GO:0006950">
    <property type="term" value="P:response to stress"/>
    <property type="evidence" value="ECO:0007669"/>
    <property type="project" value="UniProtKB-ARBA"/>
</dbReference>
<evidence type="ECO:0000259" key="9">
    <source>
        <dbReference type="PROSITE" id="PS50011"/>
    </source>
</evidence>
<dbReference type="FunFam" id="1.10.510.10:FF:000100">
    <property type="entry name" value="inhibitor of nuclear factor kappa-B kinase subunit epsilon"/>
    <property type="match status" value="1"/>
</dbReference>